<dbReference type="InterPro" id="IPR018389">
    <property type="entry name" value="DctP_fam"/>
</dbReference>
<proteinExistence type="predicted"/>
<evidence type="ECO:0000256" key="1">
    <source>
        <dbReference type="ARBA" id="ARBA00022729"/>
    </source>
</evidence>
<evidence type="ECO:0000256" key="2">
    <source>
        <dbReference type="SAM" id="SignalP"/>
    </source>
</evidence>
<reference evidence="3 4" key="1">
    <citation type="submission" date="2016-10" db="EMBL/GenBank/DDBJ databases">
        <authorList>
            <person name="de Groot N.N."/>
        </authorList>
    </citation>
    <scope>NUCLEOTIDE SEQUENCE [LARGE SCALE GENOMIC DNA]</scope>
    <source>
        <strain evidence="3 4">GAS522</strain>
    </source>
</reference>
<keyword evidence="1 2" id="KW-0732">Signal</keyword>
<gene>
    <name evidence="3" type="ORF">SAMN05444171_1306</name>
</gene>
<dbReference type="OrthoDB" id="7822595at2"/>
<organism evidence="3 4">
    <name type="scientific">Bradyrhizobium lablabi</name>
    <dbReference type="NCBI Taxonomy" id="722472"/>
    <lineage>
        <taxon>Bacteria</taxon>
        <taxon>Pseudomonadati</taxon>
        <taxon>Pseudomonadota</taxon>
        <taxon>Alphaproteobacteria</taxon>
        <taxon>Hyphomicrobiales</taxon>
        <taxon>Nitrobacteraceae</taxon>
        <taxon>Bradyrhizobium</taxon>
    </lineage>
</organism>
<dbReference type="EMBL" id="FNTI01000001">
    <property type="protein sequence ID" value="SEC39692.1"/>
    <property type="molecule type" value="Genomic_DNA"/>
</dbReference>
<dbReference type="NCBIfam" id="NF037995">
    <property type="entry name" value="TRAP_S1"/>
    <property type="match status" value="1"/>
</dbReference>
<feature type="chain" id="PRO_5030031448" evidence="2">
    <location>
        <begin position="28"/>
        <end position="347"/>
    </location>
</feature>
<dbReference type="Gene3D" id="3.40.190.170">
    <property type="entry name" value="Bacterial extracellular solute-binding protein, family 7"/>
    <property type="match status" value="1"/>
</dbReference>
<dbReference type="CDD" id="cd13601">
    <property type="entry name" value="PBP2_TRAP_DctP1_3_4_like"/>
    <property type="match status" value="1"/>
</dbReference>
<dbReference type="InterPro" id="IPR038404">
    <property type="entry name" value="TRAP_DctP_sf"/>
</dbReference>
<accession>A0A1M6U583</accession>
<evidence type="ECO:0000313" key="4">
    <source>
        <dbReference type="Proteomes" id="UP000183208"/>
    </source>
</evidence>
<evidence type="ECO:0000313" key="3">
    <source>
        <dbReference type="EMBL" id="SEC39692.1"/>
    </source>
</evidence>
<sequence length="347" mass="37574">MNIEPRLLKRAGLAALLLAGSASACFAQEKITLRLADSLPAGHVIHELVAKPFMELVTKATNGQVTFQHFPSEQLGKAKDMAQLTALGVMDLAYIVPSYSSDKFPLTAVGELPGIFETECQGSLAFYKISHNGGVLETKEFGPNQLRPLVTIALPAYQIQLATGRVIKSAKDLEGLKIRTTGGAMDLMMRSIGGIPVRMAAPEIYESLTRGTLDGMIFSYQSSVSYEFGKLLKSGTEGQNFGTAIFTYSMGESKFKSLPENVRKALVEAGEQTTREGCKRFENGELAATDKIKSQGMKVIEFGPDDKKVFDAAFKAVAEDWVKDLDKRGKPGTETFKAFTDALAAGH</sequence>
<dbReference type="GO" id="GO:0055085">
    <property type="term" value="P:transmembrane transport"/>
    <property type="evidence" value="ECO:0007669"/>
    <property type="project" value="InterPro"/>
</dbReference>
<dbReference type="AlphaFoldDB" id="A0A1M6U583"/>
<feature type="signal peptide" evidence="2">
    <location>
        <begin position="1"/>
        <end position="27"/>
    </location>
</feature>
<protein>
    <submittedName>
        <fullName evidence="3">TRAP-type C4-dicarboxylate transport system, substrate-binding protein</fullName>
    </submittedName>
</protein>
<dbReference type="Pfam" id="PF03480">
    <property type="entry name" value="DctP"/>
    <property type="match status" value="1"/>
</dbReference>
<name>A0A1M6U583_9BRAD</name>
<dbReference type="RefSeq" id="WP_074817020.1">
    <property type="nucleotide sequence ID" value="NZ_FNTI01000001.1"/>
</dbReference>
<dbReference type="PANTHER" id="PTHR33376">
    <property type="match status" value="1"/>
</dbReference>
<dbReference type="PROSITE" id="PS51257">
    <property type="entry name" value="PROKAR_LIPOPROTEIN"/>
    <property type="match status" value="1"/>
</dbReference>
<dbReference type="Proteomes" id="UP000183208">
    <property type="component" value="Unassembled WGS sequence"/>
</dbReference>
<dbReference type="PANTHER" id="PTHR33376:SF15">
    <property type="entry name" value="BLL6794 PROTEIN"/>
    <property type="match status" value="1"/>
</dbReference>